<evidence type="ECO:0000313" key="2">
    <source>
        <dbReference type="EMBL" id="KAF5329159.1"/>
    </source>
</evidence>
<proteinExistence type="predicted"/>
<feature type="region of interest" description="Disordered" evidence="1">
    <location>
        <begin position="98"/>
        <end position="181"/>
    </location>
</feature>
<organism evidence="2 3">
    <name type="scientific">Ephemerocybe angulata</name>
    <dbReference type="NCBI Taxonomy" id="980116"/>
    <lineage>
        <taxon>Eukaryota</taxon>
        <taxon>Fungi</taxon>
        <taxon>Dikarya</taxon>
        <taxon>Basidiomycota</taxon>
        <taxon>Agaricomycotina</taxon>
        <taxon>Agaricomycetes</taxon>
        <taxon>Agaricomycetidae</taxon>
        <taxon>Agaricales</taxon>
        <taxon>Agaricineae</taxon>
        <taxon>Psathyrellaceae</taxon>
        <taxon>Ephemerocybe</taxon>
    </lineage>
</organism>
<dbReference type="AlphaFoldDB" id="A0A8H5F9Z2"/>
<reference evidence="2 3" key="1">
    <citation type="journal article" date="2020" name="ISME J.">
        <title>Uncovering the hidden diversity of litter-decomposition mechanisms in mushroom-forming fungi.</title>
        <authorList>
            <person name="Floudas D."/>
            <person name="Bentzer J."/>
            <person name="Ahren D."/>
            <person name="Johansson T."/>
            <person name="Persson P."/>
            <person name="Tunlid A."/>
        </authorList>
    </citation>
    <scope>NUCLEOTIDE SEQUENCE [LARGE SCALE GENOMIC DNA]</scope>
    <source>
        <strain evidence="2 3">CBS 175.51</strain>
    </source>
</reference>
<protein>
    <submittedName>
        <fullName evidence="2">Uncharacterized protein</fullName>
    </submittedName>
</protein>
<feature type="compositionally biased region" description="Basic and acidic residues" evidence="1">
    <location>
        <begin position="171"/>
        <end position="181"/>
    </location>
</feature>
<comment type="caution">
    <text evidence="2">The sequence shown here is derived from an EMBL/GenBank/DDBJ whole genome shotgun (WGS) entry which is preliminary data.</text>
</comment>
<dbReference type="EMBL" id="JAACJK010000121">
    <property type="protein sequence ID" value="KAF5329159.1"/>
    <property type="molecule type" value="Genomic_DNA"/>
</dbReference>
<sequence>MTTRSNGNGGVGEGEEGGGGEREEVAATKITERQQALDIGDNSALQPSLASQPLAYNLVGHVRVVVPRHPAFLVALRLMTRTIPSATASTEMARIQRRAVAQREEAPRRGPHGHPGLTTIASTHSRQLSRKHSPNKPGYGAAAGVNGAPDCKKLPTATPRPPTRNQNTDRNALDHPSHTQT</sequence>
<dbReference type="Proteomes" id="UP000541558">
    <property type="component" value="Unassembled WGS sequence"/>
</dbReference>
<keyword evidence="3" id="KW-1185">Reference proteome</keyword>
<evidence type="ECO:0000256" key="1">
    <source>
        <dbReference type="SAM" id="MobiDB-lite"/>
    </source>
</evidence>
<evidence type="ECO:0000313" key="3">
    <source>
        <dbReference type="Proteomes" id="UP000541558"/>
    </source>
</evidence>
<feature type="region of interest" description="Disordered" evidence="1">
    <location>
        <begin position="1"/>
        <end position="27"/>
    </location>
</feature>
<accession>A0A8H5F9Z2</accession>
<gene>
    <name evidence="2" type="ORF">D9611_013157</name>
</gene>
<name>A0A8H5F9Z2_9AGAR</name>